<name>A0ABT3QY32_9HYPH</name>
<accession>A0ABT3QY32</accession>
<keyword evidence="1" id="KW-0812">Transmembrane</keyword>
<keyword evidence="1" id="KW-1133">Transmembrane helix</keyword>
<keyword evidence="1" id="KW-0472">Membrane</keyword>
<protein>
    <submittedName>
        <fullName evidence="2">Uncharacterized protein</fullName>
    </submittedName>
</protein>
<organism evidence="2 3">
    <name type="scientific">Roseibium salinum</name>
    <dbReference type="NCBI Taxonomy" id="1604349"/>
    <lineage>
        <taxon>Bacteria</taxon>
        <taxon>Pseudomonadati</taxon>
        <taxon>Pseudomonadota</taxon>
        <taxon>Alphaproteobacteria</taxon>
        <taxon>Hyphomicrobiales</taxon>
        <taxon>Stappiaceae</taxon>
        <taxon>Roseibium</taxon>
    </lineage>
</organism>
<reference evidence="2 3" key="1">
    <citation type="journal article" date="2016" name="Int. J. Syst. Evol. Microbiol.">
        <title>Labrenzia salina sp. nov., isolated from the rhizosphere of the halophyte Arthrocnemum macrostachyum.</title>
        <authorList>
            <person name="Camacho M."/>
            <person name="Redondo-Gomez S."/>
            <person name="Rodriguez-Llorente I."/>
            <person name="Rohde M."/>
            <person name="Sproer C."/>
            <person name="Schumann P."/>
            <person name="Klenk H.P."/>
            <person name="Montero-Calasanz M.D.C."/>
        </authorList>
    </citation>
    <scope>NUCLEOTIDE SEQUENCE [LARGE SCALE GENOMIC DNA]</scope>
    <source>
        <strain evidence="2 3">DSM 29163</strain>
    </source>
</reference>
<proteinExistence type="predicted"/>
<dbReference type="Proteomes" id="UP001300261">
    <property type="component" value="Unassembled WGS sequence"/>
</dbReference>
<dbReference type="EMBL" id="JAPEVI010000003">
    <property type="protein sequence ID" value="MCX2721848.1"/>
    <property type="molecule type" value="Genomic_DNA"/>
</dbReference>
<feature type="transmembrane region" description="Helical" evidence="1">
    <location>
        <begin position="14"/>
        <end position="33"/>
    </location>
</feature>
<dbReference type="RefSeq" id="WP_265961554.1">
    <property type="nucleotide sequence ID" value="NZ_JAPEVI010000003.1"/>
</dbReference>
<evidence type="ECO:0000256" key="1">
    <source>
        <dbReference type="SAM" id="Phobius"/>
    </source>
</evidence>
<evidence type="ECO:0000313" key="2">
    <source>
        <dbReference type="EMBL" id="MCX2721848.1"/>
    </source>
</evidence>
<gene>
    <name evidence="2" type="ORF">ON753_05420</name>
</gene>
<sequence length="118" mass="13144">MIALLDIVLRSRTAALVLAIAAVLGGFFVWHKVDKSSAVRRAREGYVTQAELTSTRAQLEELRRRQAVADAARGYFNSEVQKAQAEAKAAEQELERYVSTVEDSCVVRSGLIDRLHNR</sequence>
<evidence type="ECO:0000313" key="3">
    <source>
        <dbReference type="Proteomes" id="UP001300261"/>
    </source>
</evidence>
<keyword evidence="3" id="KW-1185">Reference proteome</keyword>
<comment type="caution">
    <text evidence="2">The sequence shown here is derived from an EMBL/GenBank/DDBJ whole genome shotgun (WGS) entry which is preliminary data.</text>
</comment>